<organism evidence="29 30">
    <name type="scientific">Accipiter nisus</name>
    <name type="common">Eurasian sparrowhawk</name>
    <dbReference type="NCBI Taxonomy" id="211598"/>
    <lineage>
        <taxon>Eukaryota</taxon>
        <taxon>Metazoa</taxon>
        <taxon>Chordata</taxon>
        <taxon>Craniata</taxon>
        <taxon>Vertebrata</taxon>
        <taxon>Euteleostomi</taxon>
        <taxon>Archelosauria</taxon>
        <taxon>Archosauria</taxon>
        <taxon>Dinosauria</taxon>
        <taxon>Saurischia</taxon>
        <taxon>Theropoda</taxon>
        <taxon>Coelurosauria</taxon>
        <taxon>Aves</taxon>
        <taxon>Neognathae</taxon>
        <taxon>Neoaves</taxon>
        <taxon>Telluraves</taxon>
        <taxon>Accipitrimorphae</taxon>
        <taxon>Accipitriformes</taxon>
        <taxon>Accipitridae</taxon>
        <taxon>Accipitrinae</taxon>
        <taxon>Accipiter</taxon>
    </lineage>
</organism>
<dbReference type="CDD" id="cd18595">
    <property type="entry name" value="ABC_6TM_MRP1_2_3_6_D1_like"/>
    <property type="match status" value="1"/>
</dbReference>
<dbReference type="PANTHER" id="PTHR24223:SF241">
    <property type="entry name" value="MULTIDRUG RESISTANCE-ASSOCIATED PROTEIN 1"/>
    <property type="match status" value="1"/>
</dbReference>
<keyword evidence="9" id="KW-0378">Hydrolase</keyword>
<dbReference type="InterPro" id="IPR003593">
    <property type="entry name" value="AAA+_ATPase"/>
</dbReference>
<dbReference type="Proteomes" id="UP000694541">
    <property type="component" value="Unplaced"/>
</dbReference>
<dbReference type="GO" id="GO:0005524">
    <property type="term" value="F:ATP binding"/>
    <property type="evidence" value="ECO:0007669"/>
    <property type="project" value="UniProtKB-KW"/>
</dbReference>
<dbReference type="GO" id="GO:0006869">
    <property type="term" value="P:lipid transport"/>
    <property type="evidence" value="ECO:0007669"/>
    <property type="project" value="UniProtKB-KW"/>
</dbReference>
<feature type="transmembrane region" description="Helical" evidence="26">
    <location>
        <begin position="547"/>
        <end position="571"/>
    </location>
</feature>
<evidence type="ECO:0000256" key="10">
    <source>
        <dbReference type="ARBA" id="ARBA00022840"/>
    </source>
</evidence>
<dbReference type="Pfam" id="PF00664">
    <property type="entry name" value="ABC_membrane"/>
    <property type="match status" value="2"/>
</dbReference>
<keyword evidence="13" id="KW-0445">Lipid transport</keyword>
<evidence type="ECO:0000259" key="27">
    <source>
        <dbReference type="PROSITE" id="PS50893"/>
    </source>
</evidence>
<dbReference type="PANTHER" id="PTHR24223">
    <property type="entry name" value="ATP-BINDING CASSETTE SUB-FAMILY C"/>
    <property type="match status" value="1"/>
</dbReference>
<feature type="transmembrane region" description="Helical" evidence="26">
    <location>
        <begin position="288"/>
        <end position="307"/>
    </location>
</feature>
<dbReference type="NCBIfam" id="TIGR00957">
    <property type="entry name" value="MRP_assoc_pro"/>
    <property type="match status" value="1"/>
</dbReference>
<evidence type="ECO:0000256" key="1">
    <source>
        <dbReference type="ARBA" id="ARBA00004651"/>
    </source>
</evidence>
<feature type="transmembrane region" description="Helical" evidence="26">
    <location>
        <begin position="154"/>
        <end position="176"/>
    </location>
</feature>
<feature type="transmembrane region" description="Helical" evidence="26">
    <location>
        <begin position="401"/>
        <end position="423"/>
    </location>
</feature>
<feature type="domain" description="ABC transporter" evidence="27">
    <location>
        <begin position="1191"/>
        <end position="1398"/>
    </location>
</feature>
<comment type="catalytic activity">
    <reaction evidence="25">
        <text>2',3'-cGAMP(in) + ATP + H2O = 2',3'-cGAMP(out) + ADP + phosphate + H(+)</text>
        <dbReference type="Rhea" id="RHEA:74887"/>
        <dbReference type="ChEBI" id="CHEBI:15377"/>
        <dbReference type="ChEBI" id="CHEBI:15378"/>
        <dbReference type="ChEBI" id="CHEBI:30616"/>
        <dbReference type="ChEBI" id="CHEBI:43474"/>
        <dbReference type="ChEBI" id="CHEBI:143093"/>
        <dbReference type="ChEBI" id="CHEBI:456216"/>
    </reaction>
</comment>
<comment type="subcellular location">
    <subcellularLocation>
        <location evidence="1">Cell membrane</location>
        <topology evidence="1">Multi-pass membrane protein</topology>
    </subcellularLocation>
</comment>
<keyword evidence="8" id="KW-0547">Nucleotide-binding</keyword>
<dbReference type="CDD" id="cd03250">
    <property type="entry name" value="ABCC_MRP_domain1"/>
    <property type="match status" value="1"/>
</dbReference>
<feature type="transmembrane region" description="Helical" evidence="26">
    <location>
        <begin position="61"/>
        <end position="79"/>
    </location>
</feature>
<evidence type="ECO:0000256" key="19">
    <source>
        <dbReference type="ARBA" id="ARBA00041913"/>
    </source>
</evidence>
<feature type="domain" description="ABC transmembrane type-1" evidence="28">
    <location>
        <begin position="875"/>
        <end position="1152"/>
    </location>
</feature>
<evidence type="ECO:0000256" key="15">
    <source>
        <dbReference type="ARBA" id="ARBA00024220"/>
    </source>
</evidence>
<evidence type="ECO:0000256" key="8">
    <source>
        <dbReference type="ARBA" id="ARBA00022741"/>
    </source>
</evidence>
<keyword evidence="12 26" id="KW-1133">Transmembrane helix</keyword>
<dbReference type="EC" id="7.6.2.2" evidence="3"/>
<keyword evidence="5" id="KW-1003">Cell membrane</keyword>
<dbReference type="FunFam" id="3.40.50.300:FF:000163">
    <property type="entry name" value="Multidrug resistance-associated protein member 4"/>
    <property type="match status" value="1"/>
</dbReference>
<dbReference type="GO" id="GO:0034634">
    <property type="term" value="F:glutathione transmembrane transporter activity"/>
    <property type="evidence" value="ECO:0007669"/>
    <property type="project" value="TreeGrafter"/>
</dbReference>
<dbReference type="FunFam" id="1.20.1560.10:FF:000007">
    <property type="entry name" value="ATP-binding cassette subfamily C member 1"/>
    <property type="match status" value="1"/>
</dbReference>
<comment type="similarity">
    <text evidence="2">Belongs to the ABC transporter superfamily. ABCC family. Conjugate transporter (TC 3.A.1.208) subfamily.</text>
</comment>
<evidence type="ECO:0000256" key="9">
    <source>
        <dbReference type="ARBA" id="ARBA00022801"/>
    </source>
</evidence>
<feature type="transmembrane region" description="Helical" evidence="26">
    <location>
        <begin position="91"/>
        <end position="109"/>
    </location>
</feature>
<dbReference type="InterPro" id="IPR017871">
    <property type="entry name" value="ABC_transporter-like_CS"/>
</dbReference>
<dbReference type="Pfam" id="PF24357">
    <property type="entry name" value="TMD0_ABC"/>
    <property type="match status" value="1"/>
</dbReference>
<dbReference type="EC" id="7.6.2.3" evidence="15"/>
<evidence type="ECO:0000256" key="12">
    <source>
        <dbReference type="ARBA" id="ARBA00022989"/>
    </source>
</evidence>
<evidence type="ECO:0000256" key="6">
    <source>
        <dbReference type="ARBA" id="ARBA00022692"/>
    </source>
</evidence>
<evidence type="ECO:0000256" key="13">
    <source>
        <dbReference type="ARBA" id="ARBA00023055"/>
    </source>
</evidence>
<feature type="transmembrane region" description="Helical" evidence="26">
    <location>
        <begin position="429"/>
        <end position="449"/>
    </location>
</feature>
<sequence length="1402" mass="158301">MLTVMYSCEENPDFTQCFQNTVLVWIPCIYLWVCFPVYFLYLRFHDRGYIQMSNLNKAKTALGLILWIVCWADLFYSFWERSQNIFRAPFFLIRPTVLGITMLLATFLIQYERIKGVQSSGVMTIFWLISLSCATVVFRSKIIYALNMGAEVDAFRYVTFCIYFVLLFVQLILCCFPERPPLFSETNPCPEFSASFLSRITFWWITGLMVQGYRRPLEAKDLWSLNKEDKSEEIVQPLNMLYLPKKQQKSSDSNGDVTEEAEALIIKPSQKSSEASLFKVLYKTFGPYFLMSFLFKAAHDLLMFAGPEILKLLINFVNNKAAPNWQGYFYTVLLFVCACLQTLILHQYFHICFVTGMRLKTAIVGVIYRKALVITNSARKTSTVGEIVNLMSVDAQRFMDLATYINMIWSAPLQVILALYLLWQNLGPSVLAGVAVMILLVPINAVMAMKTKTYQVAQMKSKDNRIKLMNEILNGIKVLKLYAWELAFREKVLEIRQKELKVLKKSAYLAAMATFTWVCAPFLVALSTFAVYVTIDKNNILDAQKAFVSLALFNILRFPLNMLPMVISSIVEASVSLKRLRVFLSHEELDPESIIRGPITEGDRLFNYWDVPSSKAELCALYFSINFTVPEGSLVAVVGQVGCGKSSLLSALLGEMDKKEGYVVVKGSVAYVPQQAWVQNATLEDNIIFGREMNESRYKRVIEACALLPDIEILPTGDKTEIGEKGVNLSGGQKQRVSLARAVYCNADVYLFDDPLSAVDAHVGKHIFEKVIGPKGILKNKTRVLVTHAINYLPQMDSILVMCDGEISEMGSYQELLKQDGAFAEFLRTYANAEQSMENNGKLTNKFLWDKLVCGMLRESLYWDYMKAIGLFISFLSILLFMCNHIASLASNYWLSLWTDDPVINGTQQYTNVRLGVYGALGISQGLLGLSYFKIRGIFASRHLHLNLLHNVLRSPMSFFERTPSGNLVNRFSKEIDTIDSTIPPIIKMFMGSTFNVIGACIIILLATPIAAVIIPPLGLIYLFVQRFYVATSRQLKRLESVSRSPVYSHFNETLLGVSVIRAFEEQKRFIKQNDMKVDENQKAYYPSIVANRWLAVRLEYVGNCIVLFAALFAVMARNKLSAGLVGLSVSYSLQITAYLNWLVRMSSELETNIVAVERVKEYAEMEKEAEWSIEQTAPASTWPEEGKVEFRGYGLRYRADMDLVLKNINVTINGGEKIGIVGRTGAGKSSLTLGLFRINEAAEGEIIIDGINIAKIGLHDLRFKITIIPQDPILFSGSLRMNLDPFDQHSDEDIWRSLELAHLKNFVSSLPDKLNHECAEGGENLSVGQRQLVCLARALLRKSKILVLDEATAAVDLETDKLIHNTTFILKKGEVVECGSPDHLLQEKGIFYSMAKDSGLV</sequence>
<dbReference type="Gene3D" id="3.40.50.300">
    <property type="entry name" value="P-loop containing nucleotide triphosphate hydrolases"/>
    <property type="match status" value="2"/>
</dbReference>
<dbReference type="CDD" id="cd03244">
    <property type="entry name" value="ABCC_MRP_domain2"/>
    <property type="match status" value="1"/>
</dbReference>
<evidence type="ECO:0000256" key="5">
    <source>
        <dbReference type="ARBA" id="ARBA00022475"/>
    </source>
</evidence>
<dbReference type="InterPro" id="IPR027417">
    <property type="entry name" value="P-loop_NTPase"/>
</dbReference>
<dbReference type="GO" id="GO:0016887">
    <property type="term" value="F:ATP hydrolysis activity"/>
    <property type="evidence" value="ECO:0007669"/>
    <property type="project" value="InterPro"/>
</dbReference>
<keyword evidence="6 26" id="KW-0812">Transmembrane</keyword>
<evidence type="ECO:0000313" key="29">
    <source>
        <dbReference type="Ensembl" id="ENSANIP00000024046.1"/>
    </source>
</evidence>
<keyword evidence="4" id="KW-0813">Transport</keyword>
<evidence type="ECO:0000256" key="2">
    <source>
        <dbReference type="ARBA" id="ARBA00009726"/>
    </source>
</evidence>
<evidence type="ECO:0000256" key="22">
    <source>
        <dbReference type="ARBA" id="ARBA00047523"/>
    </source>
</evidence>
<keyword evidence="11" id="KW-1278">Translocase</keyword>
<dbReference type="InterPro" id="IPR036640">
    <property type="entry name" value="ABC1_TM_sf"/>
</dbReference>
<feature type="transmembrane region" description="Helical" evidence="26">
    <location>
        <begin position="868"/>
        <end position="895"/>
    </location>
</feature>
<evidence type="ECO:0000256" key="7">
    <source>
        <dbReference type="ARBA" id="ARBA00022737"/>
    </source>
</evidence>
<evidence type="ECO:0000256" key="16">
    <source>
        <dbReference type="ARBA" id="ARBA00034018"/>
    </source>
</evidence>
<evidence type="ECO:0000256" key="14">
    <source>
        <dbReference type="ARBA" id="ARBA00023136"/>
    </source>
</evidence>
<evidence type="ECO:0000256" key="20">
    <source>
        <dbReference type="ARBA" id="ARBA00042274"/>
    </source>
</evidence>
<accession>A0A8B9NJ35</accession>
<dbReference type="SMART" id="SM00382">
    <property type="entry name" value="AAA"/>
    <property type="match status" value="2"/>
</dbReference>
<dbReference type="GO" id="GO:0016323">
    <property type="term" value="C:basolateral plasma membrane"/>
    <property type="evidence" value="ECO:0007669"/>
    <property type="project" value="TreeGrafter"/>
</dbReference>
<dbReference type="GO" id="GO:0015431">
    <property type="term" value="F:ABC-type glutathione S-conjugate transporter activity"/>
    <property type="evidence" value="ECO:0007669"/>
    <property type="project" value="UniProtKB-EC"/>
</dbReference>
<evidence type="ECO:0000256" key="26">
    <source>
        <dbReference type="SAM" id="Phobius"/>
    </source>
</evidence>
<feature type="transmembrane region" description="Helical" evidence="26">
    <location>
        <begin position="327"/>
        <end position="349"/>
    </location>
</feature>
<dbReference type="Pfam" id="PF00005">
    <property type="entry name" value="ABC_tran"/>
    <property type="match status" value="2"/>
</dbReference>
<evidence type="ECO:0000256" key="11">
    <source>
        <dbReference type="ARBA" id="ARBA00022967"/>
    </source>
</evidence>
<evidence type="ECO:0000256" key="21">
    <source>
        <dbReference type="ARBA" id="ARBA00047354"/>
    </source>
</evidence>
<dbReference type="FunFam" id="1.20.1560.10:FF:000001">
    <property type="entry name" value="ATP-binding cassette subfamily C member 1"/>
    <property type="match status" value="1"/>
</dbReference>
<keyword evidence="14 26" id="KW-0472">Membrane</keyword>
<evidence type="ECO:0000256" key="25">
    <source>
        <dbReference type="ARBA" id="ARBA00048171"/>
    </source>
</evidence>
<feature type="transmembrane region" description="Helical" evidence="26">
    <location>
        <begin position="915"/>
        <end position="933"/>
    </location>
</feature>
<dbReference type="InterPro" id="IPR011527">
    <property type="entry name" value="ABC1_TM_dom"/>
</dbReference>
<dbReference type="InterPro" id="IPR050173">
    <property type="entry name" value="ABC_transporter_C-like"/>
</dbReference>
<feature type="transmembrane region" description="Helical" evidence="26">
    <location>
        <begin position="121"/>
        <end position="142"/>
    </location>
</feature>
<dbReference type="PROSITE" id="PS00211">
    <property type="entry name" value="ABC_TRANSPORTER_1"/>
    <property type="match status" value="2"/>
</dbReference>
<keyword evidence="7" id="KW-0677">Repeat</keyword>
<keyword evidence="10" id="KW-0067">ATP-binding</keyword>
<evidence type="ECO:0000259" key="28">
    <source>
        <dbReference type="PROSITE" id="PS50929"/>
    </source>
</evidence>
<evidence type="ECO:0000256" key="18">
    <source>
        <dbReference type="ARBA" id="ARBA00041345"/>
    </source>
</evidence>
<reference evidence="29" key="2">
    <citation type="submission" date="2025-09" db="UniProtKB">
        <authorList>
            <consortium name="Ensembl"/>
        </authorList>
    </citation>
    <scope>IDENTIFICATION</scope>
</reference>
<comment type="catalytic activity">
    <reaction evidence="16">
        <text>ATP + H2O + xenobioticSide 1 = ADP + phosphate + xenobioticSide 2.</text>
        <dbReference type="EC" id="7.6.2.2"/>
    </reaction>
</comment>
<evidence type="ECO:0000256" key="23">
    <source>
        <dbReference type="ARBA" id="ARBA00047576"/>
    </source>
</evidence>
<reference evidence="29" key="1">
    <citation type="submission" date="2025-08" db="UniProtKB">
        <authorList>
            <consortium name="Ensembl"/>
        </authorList>
    </citation>
    <scope>IDENTIFICATION</scope>
</reference>
<comment type="catalytic activity">
    <reaction evidence="21">
        <text>sphing-4-enine 1-phosphate(in) + ATP + H2O = sphing-4-enine 1-phosphate(out) + ADP + phosphate + H(+)</text>
        <dbReference type="Rhea" id="RHEA:38951"/>
        <dbReference type="ChEBI" id="CHEBI:15377"/>
        <dbReference type="ChEBI" id="CHEBI:15378"/>
        <dbReference type="ChEBI" id="CHEBI:30616"/>
        <dbReference type="ChEBI" id="CHEBI:43474"/>
        <dbReference type="ChEBI" id="CHEBI:60119"/>
        <dbReference type="ChEBI" id="CHEBI:456216"/>
    </reaction>
    <physiologicalReaction direction="left-to-right" evidence="21">
        <dbReference type="Rhea" id="RHEA:38952"/>
    </physiologicalReaction>
</comment>
<comment type="catalytic activity">
    <reaction evidence="22">
        <text>leukotriene C4(in) + ATP + H2O = leukotriene C4(out) + ADP + phosphate + H(+)</text>
        <dbReference type="Rhea" id="RHEA:38963"/>
        <dbReference type="ChEBI" id="CHEBI:15377"/>
        <dbReference type="ChEBI" id="CHEBI:15378"/>
        <dbReference type="ChEBI" id="CHEBI:30616"/>
        <dbReference type="ChEBI" id="CHEBI:43474"/>
        <dbReference type="ChEBI" id="CHEBI:57973"/>
        <dbReference type="ChEBI" id="CHEBI:456216"/>
    </reaction>
    <physiologicalReaction direction="left-to-right" evidence="22">
        <dbReference type="Rhea" id="RHEA:38964"/>
    </physiologicalReaction>
</comment>
<dbReference type="PROSITE" id="PS50893">
    <property type="entry name" value="ABC_TRANSPORTER_2"/>
    <property type="match status" value="2"/>
</dbReference>
<dbReference type="FunFam" id="3.40.50.300:FF:000293">
    <property type="entry name" value="ATP binding cassette subfamily C member 1"/>
    <property type="match status" value="1"/>
</dbReference>
<comment type="catalytic activity">
    <reaction evidence="23">
        <text>17beta-estradiol 17-O-(beta-D-glucuronate)(in) + ATP + H2O = 17beta-estradiol 17-O-(beta-D-glucuronate)(out) + ADP + phosphate + H(+)</text>
        <dbReference type="Rhea" id="RHEA:60128"/>
        <dbReference type="ChEBI" id="CHEBI:15377"/>
        <dbReference type="ChEBI" id="CHEBI:15378"/>
        <dbReference type="ChEBI" id="CHEBI:30616"/>
        <dbReference type="ChEBI" id="CHEBI:43474"/>
        <dbReference type="ChEBI" id="CHEBI:82961"/>
        <dbReference type="ChEBI" id="CHEBI:456216"/>
    </reaction>
    <physiologicalReaction direction="left-to-right" evidence="23">
        <dbReference type="Rhea" id="RHEA:60129"/>
    </physiologicalReaction>
</comment>
<feature type="transmembrane region" description="Helical" evidence="26">
    <location>
        <begin position="997"/>
        <end position="1025"/>
    </location>
</feature>
<dbReference type="Gene3D" id="1.20.1560.10">
    <property type="entry name" value="ABC transporter type 1, transmembrane domain"/>
    <property type="match status" value="2"/>
</dbReference>
<feature type="transmembrane region" description="Helical" evidence="26">
    <location>
        <begin position="22"/>
        <end position="41"/>
    </location>
</feature>
<evidence type="ECO:0000256" key="17">
    <source>
        <dbReference type="ARBA" id="ARBA00041009"/>
    </source>
</evidence>
<keyword evidence="30" id="KW-1185">Reference proteome</keyword>
<feature type="domain" description="ABC transmembrane type-1" evidence="28">
    <location>
        <begin position="290"/>
        <end position="572"/>
    </location>
</feature>
<feature type="transmembrane region" description="Helical" evidence="26">
    <location>
        <begin position="1101"/>
        <end position="1117"/>
    </location>
</feature>
<dbReference type="GO" id="GO:0008559">
    <property type="term" value="F:ABC-type xenobiotic transporter activity"/>
    <property type="evidence" value="ECO:0007669"/>
    <property type="project" value="UniProtKB-EC"/>
</dbReference>
<evidence type="ECO:0000256" key="3">
    <source>
        <dbReference type="ARBA" id="ARBA00012191"/>
    </source>
</evidence>
<dbReference type="Ensembl" id="ENSANIT00000024850.1">
    <property type="protein sequence ID" value="ENSANIP00000024046.1"/>
    <property type="gene ID" value="ENSANIG00000009470.1"/>
</dbReference>
<dbReference type="InterPro" id="IPR003439">
    <property type="entry name" value="ABC_transporter-like_ATP-bd"/>
</dbReference>
<name>A0A8B9NJ35_9AVES</name>
<dbReference type="SUPFAM" id="SSF52540">
    <property type="entry name" value="P-loop containing nucleoside triphosphate hydrolases"/>
    <property type="match status" value="2"/>
</dbReference>
<evidence type="ECO:0000256" key="24">
    <source>
        <dbReference type="ARBA" id="ARBA00048007"/>
    </source>
</evidence>
<feature type="transmembrane region" description="Helical" evidence="26">
    <location>
        <begin position="1123"/>
        <end position="1144"/>
    </location>
</feature>
<dbReference type="CDD" id="cd18603">
    <property type="entry name" value="ABC_6TM_MRP1_2_3_6_D2_like"/>
    <property type="match status" value="1"/>
</dbReference>
<evidence type="ECO:0000313" key="30">
    <source>
        <dbReference type="Proteomes" id="UP000694541"/>
    </source>
</evidence>
<dbReference type="InterPro" id="IPR005292">
    <property type="entry name" value="MRP"/>
</dbReference>
<evidence type="ECO:0000256" key="4">
    <source>
        <dbReference type="ARBA" id="ARBA00022448"/>
    </source>
</evidence>
<comment type="catalytic activity">
    <reaction evidence="24">
        <text>an S-substituted glutathione(in) + ATP + H2O = an S-substituted glutathione(out) + ADP + phosphate + H(+)</text>
        <dbReference type="Rhea" id="RHEA:19121"/>
        <dbReference type="ChEBI" id="CHEBI:15377"/>
        <dbReference type="ChEBI" id="CHEBI:15378"/>
        <dbReference type="ChEBI" id="CHEBI:30616"/>
        <dbReference type="ChEBI" id="CHEBI:43474"/>
        <dbReference type="ChEBI" id="CHEBI:90779"/>
        <dbReference type="ChEBI" id="CHEBI:456216"/>
        <dbReference type="EC" id="7.6.2.3"/>
    </reaction>
    <physiologicalReaction direction="left-to-right" evidence="24">
        <dbReference type="Rhea" id="RHEA:19122"/>
    </physiologicalReaction>
</comment>
<feature type="transmembrane region" description="Helical" evidence="26">
    <location>
        <begin position="507"/>
        <end position="535"/>
    </location>
</feature>
<dbReference type="InterPro" id="IPR056227">
    <property type="entry name" value="TMD0_ABC"/>
</dbReference>
<protein>
    <recommendedName>
        <fullName evidence="17">Multidrug resistance-associated protein 1</fullName>
        <ecNumber evidence="3">7.6.2.2</ecNumber>
        <ecNumber evidence="15">7.6.2.3</ecNumber>
    </recommendedName>
    <alternativeName>
        <fullName evidence="20">ATP-binding cassette sub-family C member 1</fullName>
    </alternativeName>
    <alternativeName>
        <fullName evidence="19">Glutathione-S-conjugate-translocating ATPase ABCC1</fullName>
    </alternativeName>
    <alternativeName>
        <fullName evidence="18">Leukotriene C(4) transporter</fullName>
    </alternativeName>
</protein>
<dbReference type="PROSITE" id="PS50929">
    <property type="entry name" value="ABC_TM1F"/>
    <property type="match status" value="2"/>
</dbReference>
<proteinExistence type="inferred from homology"/>
<feature type="domain" description="ABC transporter" evidence="27">
    <location>
        <begin position="606"/>
        <end position="829"/>
    </location>
</feature>
<dbReference type="SUPFAM" id="SSF90123">
    <property type="entry name" value="ABC transporter transmembrane region"/>
    <property type="match status" value="2"/>
</dbReference>